<dbReference type="AlphaFoldDB" id="A0A3D8HCJ3"/>
<dbReference type="Proteomes" id="UP000256321">
    <property type="component" value="Unassembled WGS sequence"/>
</dbReference>
<sequence>MQESYIYHYFNKKSSKSFAVCQRISIFAAVITKKEMRTILVNTYWWWHSVQLTRS</sequence>
<evidence type="ECO:0000313" key="1">
    <source>
        <dbReference type="EMBL" id="RDU48694.1"/>
    </source>
</evidence>
<organism evidence="1 2">
    <name type="scientific">Parabacteroides acidifaciens</name>
    <dbReference type="NCBI Taxonomy" id="2290935"/>
    <lineage>
        <taxon>Bacteria</taxon>
        <taxon>Pseudomonadati</taxon>
        <taxon>Bacteroidota</taxon>
        <taxon>Bacteroidia</taxon>
        <taxon>Bacteroidales</taxon>
        <taxon>Tannerellaceae</taxon>
        <taxon>Parabacteroides</taxon>
    </lineage>
</organism>
<proteinExistence type="predicted"/>
<dbReference type="EMBL" id="QREV01000032">
    <property type="protein sequence ID" value="RDU48694.1"/>
    <property type="molecule type" value="Genomic_DNA"/>
</dbReference>
<name>A0A3D8HCJ3_9BACT</name>
<comment type="caution">
    <text evidence="1">The sequence shown here is derived from an EMBL/GenBank/DDBJ whole genome shotgun (WGS) entry which is preliminary data.</text>
</comment>
<accession>A0A3D8HCJ3</accession>
<reference evidence="1 2" key="1">
    <citation type="submission" date="2018-07" db="EMBL/GenBank/DDBJ databases">
        <title>Parabacteroides acidifaciens nov. sp., isolated from human feces.</title>
        <authorList>
            <person name="Wang Y.J."/>
        </authorList>
    </citation>
    <scope>NUCLEOTIDE SEQUENCE [LARGE SCALE GENOMIC DNA]</scope>
    <source>
        <strain evidence="1 2">426-9</strain>
    </source>
</reference>
<gene>
    <name evidence="1" type="ORF">DWU89_13270</name>
</gene>
<protein>
    <submittedName>
        <fullName evidence="1">Epimerase</fullName>
    </submittedName>
</protein>
<evidence type="ECO:0000313" key="2">
    <source>
        <dbReference type="Proteomes" id="UP000256321"/>
    </source>
</evidence>